<keyword evidence="7" id="KW-1185">Reference proteome</keyword>
<sequence length="212" mass="22162">MTADTSGSGDSPRRRDASATREAILNSAIEAFTRLGYDGAGVREVAGGAGVTAMLVNRYFGSKEQLFTEAVDRLFAPRTVVSNDLGVLSERTAARLAARTAPEADSLDPFVLMLRSAANPRAAEIIRAGIEKHVGRHLTDMLPGPDAAPRAELLLALIAGVWLMRKVIATPALAGIDEGALTRQLHELMEVLVNAPPATNGGDAAPGAISPS</sequence>
<dbReference type="PRINTS" id="PR00455">
    <property type="entry name" value="HTHTETR"/>
</dbReference>
<reference evidence="7" key="1">
    <citation type="submission" date="2016-06" db="EMBL/GenBank/DDBJ databases">
        <authorList>
            <person name="Varghese N."/>
            <person name="Submissions Spin"/>
        </authorList>
    </citation>
    <scope>NUCLEOTIDE SEQUENCE [LARGE SCALE GENOMIC DNA]</scope>
    <source>
        <strain evidence="7">DSM 45160</strain>
    </source>
</reference>
<gene>
    <name evidence="6" type="ORF">GA0070612_3443</name>
</gene>
<dbReference type="Gene3D" id="1.10.357.10">
    <property type="entry name" value="Tetracycline Repressor, domain 2"/>
    <property type="match status" value="1"/>
</dbReference>
<dbReference type="AlphaFoldDB" id="A0A1C4XCP3"/>
<keyword evidence="3" id="KW-0804">Transcription</keyword>
<name>A0A1C4XCP3_9ACTN</name>
<dbReference type="Proteomes" id="UP000198224">
    <property type="component" value="Chromosome I"/>
</dbReference>
<dbReference type="InterPro" id="IPR036271">
    <property type="entry name" value="Tet_transcr_reg_TetR-rel_C_sf"/>
</dbReference>
<organism evidence="6 7">
    <name type="scientific">Micromonospora chokoriensis</name>
    <dbReference type="NCBI Taxonomy" id="356851"/>
    <lineage>
        <taxon>Bacteria</taxon>
        <taxon>Bacillati</taxon>
        <taxon>Actinomycetota</taxon>
        <taxon>Actinomycetes</taxon>
        <taxon>Micromonosporales</taxon>
        <taxon>Micromonosporaceae</taxon>
        <taxon>Micromonospora</taxon>
    </lineage>
</organism>
<dbReference type="InterPro" id="IPR001647">
    <property type="entry name" value="HTH_TetR"/>
</dbReference>
<evidence type="ECO:0000256" key="4">
    <source>
        <dbReference type="PROSITE-ProRule" id="PRU00335"/>
    </source>
</evidence>
<dbReference type="GO" id="GO:0003700">
    <property type="term" value="F:DNA-binding transcription factor activity"/>
    <property type="evidence" value="ECO:0007669"/>
    <property type="project" value="TreeGrafter"/>
</dbReference>
<evidence type="ECO:0000256" key="1">
    <source>
        <dbReference type="ARBA" id="ARBA00023015"/>
    </source>
</evidence>
<keyword evidence="1" id="KW-0805">Transcription regulation</keyword>
<evidence type="ECO:0000313" key="6">
    <source>
        <dbReference type="EMBL" id="SCF06102.1"/>
    </source>
</evidence>
<dbReference type="PROSITE" id="PS50977">
    <property type="entry name" value="HTH_TETR_2"/>
    <property type="match status" value="1"/>
</dbReference>
<protein>
    <submittedName>
        <fullName evidence="6">Transcriptional regulator, TetR family</fullName>
    </submittedName>
</protein>
<dbReference type="PANTHER" id="PTHR30055:SF234">
    <property type="entry name" value="HTH-TYPE TRANSCRIPTIONAL REGULATOR BETI"/>
    <property type="match status" value="1"/>
</dbReference>
<keyword evidence="2 4" id="KW-0238">DNA-binding</keyword>
<dbReference type="RefSeq" id="WP_197699162.1">
    <property type="nucleotide sequence ID" value="NZ_LT607409.1"/>
</dbReference>
<dbReference type="PANTHER" id="PTHR30055">
    <property type="entry name" value="HTH-TYPE TRANSCRIPTIONAL REGULATOR RUTR"/>
    <property type="match status" value="1"/>
</dbReference>
<dbReference type="SUPFAM" id="SSF48498">
    <property type="entry name" value="Tetracyclin repressor-like, C-terminal domain"/>
    <property type="match status" value="1"/>
</dbReference>
<feature type="domain" description="HTH tetR-type" evidence="5">
    <location>
        <begin position="18"/>
        <end position="78"/>
    </location>
</feature>
<dbReference type="InterPro" id="IPR041678">
    <property type="entry name" value="TetR_C_16"/>
</dbReference>
<evidence type="ECO:0000256" key="2">
    <source>
        <dbReference type="ARBA" id="ARBA00023125"/>
    </source>
</evidence>
<evidence type="ECO:0000313" key="7">
    <source>
        <dbReference type="Proteomes" id="UP000198224"/>
    </source>
</evidence>
<dbReference type="InterPro" id="IPR050109">
    <property type="entry name" value="HTH-type_TetR-like_transc_reg"/>
</dbReference>
<feature type="DNA-binding region" description="H-T-H motif" evidence="4">
    <location>
        <begin position="41"/>
        <end position="60"/>
    </location>
</feature>
<dbReference type="SUPFAM" id="SSF46689">
    <property type="entry name" value="Homeodomain-like"/>
    <property type="match status" value="1"/>
</dbReference>
<dbReference type="GO" id="GO:0000976">
    <property type="term" value="F:transcription cis-regulatory region binding"/>
    <property type="evidence" value="ECO:0007669"/>
    <property type="project" value="TreeGrafter"/>
</dbReference>
<dbReference type="InterPro" id="IPR009057">
    <property type="entry name" value="Homeodomain-like_sf"/>
</dbReference>
<dbReference type="EMBL" id="LT607409">
    <property type="protein sequence ID" value="SCF06102.1"/>
    <property type="molecule type" value="Genomic_DNA"/>
</dbReference>
<proteinExistence type="predicted"/>
<evidence type="ECO:0000256" key="3">
    <source>
        <dbReference type="ARBA" id="ARBA00023163"/>
    </source>
</evidence>
<evidence type="ECO:0000259" key="5">
    <source>
        <dbReference type="PROSITE" id="PS50977"/>
    </source>
</evidence>
<dbReference type="Pfam" id="PF00440">
    <property type="entry name" value="TetR_N"/>
    <property type="match status" value="1"/>
</dbReference>
<dbReference type="Pfam" id="PF17920">
    <property type="entry name" value="TetR_C_16"/>
    <property type="match status" value="1"/>
</dbReference>
<accession>A0A1C4XCP3</accession>